<proteinExistence type="predicted"/>
<evidence type="ECO:0000256" key="1">
    <source>
        <dbReference type="SAM" id="SignalP"/>
    </source>
</evidence>
<sequence>MLLPITLSLTTTLPLLVLQQHHCPNHQWHTPSSRQIINSSPVSTYRSTFLPPPAFFARAFSANSLRPSSALRNISSIPLRNRVHLSHNPSSLLMAVLCKILQPSSQSSSEHLAGYLMCLTIGSLIGFATGSSTGSLTTVIIWQGIGASCCRNVVLRPALWLFHARLRAAMGRLMVMVT</sequence>
<evidence type="ECO:0000313" key="2">
    <source>
        <dbReference type="EMBL" id="OIW26103.1"/>
    </source>
</evidence>
<reference evidence="2 3" key="1">
    <citation type="submission" date="2016-10" db="EMBL/GenBank/DDBJ databases">
        <title>Draft genome sequence of Coniochaeta ligniaria NRRL30616, a lignocellulolytic fungus for bioabatement of inhibitors in plant biomass hydrolysates.</title>
        <authorList>
            <consortium name="DOE Joint Genome Institute"/>
            <person name="Jimenez D.J."/>
            <person name="Hector R.E."/>
            <person name="Riley R."/>
            <person name="Sun H."/>
            <person name="Grigoriev I.V."/>
            <person name="Van Elsas J.D."/>
            <person name="Nichols N.N."/>
        </authorList>
    </citation>
    <scope>NUCLEOTIDE SEQUENCE [LARGE SCALE GENOMIC DNA]</scope>
    <source>
        <strain evidence="2 3">NRRL 30616</strain>
    </source>
</reference>
<dbReference type="EMBL" id="KV875101">
    <property type="protein sequence ID" value="OIW26103.1"/>
    <property type="molecule type" value="Genomic_DNA"/>
</dbReference>
<feature type="chain" id="PRO_5013312474" evidence="1">
    <location>
        <begin position="20"/>
        <end position="178"/>
    </location>
</feature>
<dbReference type="Proteomes" id="UP000182658">
    <property type="component" value="Unassembled WGS sequence"/>
</dbReference>
<gene>
    <name evidence="2" type="ORF">CONLIGDRAFT_517717</name>
</gene>
<dbReference type="InParanoid" id="A0A1J7IEH1"/>
<evidence type="ECO:0000313" key="3">
    <source>
        <dbReference type="Proteomes" id="UP000182658"/>
    </source>
</evidence>
<organism evidence="2 3">
    <name type="scientific">Coniochaeta ligniaria NRRL 30616</name>
    <dbReference type="NCBI Taxonomy" id="1408157"/>
    <lineage>
        <taxon>Eukaryota</taxon>
        <taxon>Fungi</taxon>
        <taxon>Dikarya</taxon>
        <taxon>Ascomycota</taxon>
        <taxon>Pezizomycotina</taxon>
        <taxon>Sordariomycetes</taxon>
        <taxon>Sordariomycetidae</taxon>
        <taxon>Coniochaetales</taxon>
        <taxon>Coniochaetaceae</taxon>
        <taxon>Coniochaeta</taxon>
    </lineage>
</organism>
<feature type="signal peptide" evidence="1">
    <location>
        <begin position="1"/>
        <end position="19"/>
    </location>
</feature>
<keyword evidence="1" id="KW-0732">Signal</keyword>
<name>A0A1J7IEH1_9PEZI</name>
<dbReference type="AlphaFoldDB" id="A0A1J7IEH1"/>
<protein>
    <submittedName>
        <fullName evidence="2">Uncharacterized protein</fullName>
    </submittedName>
</protein>
<keyword evidence="3" id="KW-1185">Reference proteome</keyword>
<accession>A0A1J7IEH1</accession>